<proteinExistence type="predicted"/>
<dbReference type="GO" id="GO:0008239">
    <property type="term" value="F:dipeptidyl-peptidase activity"/>
    <property type="evidence" value="ECO:0007669"/>
    <property type="project" value="InterPro"/>
</dbReference>
<accession>A0A1H1VKE2</accession>
<dbReference type="InterPro" id="IPR013736">
    <property type="entry name" value="Xaa-Pro_dipept_C"/>
</dbReference>
<name>A0A1H1VKE2_MUCMA</name>
<keyword evidence="5" id="KW-1185">Reference proteome</keyword>
<sequence length="757" mass="86228">MNRKLCMALLCLIIANYCMAQQIYFTKVAATDSVAIARQMPGLTTEVLSKYKSQGNQENYLDNLFRLQILAGKYADAKVTIISLRQFPGPTNLQYLQDELFAETRLQQMKNNTSFKMEYVQLFRGLFKGLNDKSAYKSYRSFISSDGIDELKSDFQNSLLVTEKKDSLTVTDAISLCRNYYVLQLYQNVEVISKPLIKEDCNRRYVIEDKLIKTPDGALINAVVVLKRGVNIPQPAVLQYTIYADSSNWTRIVEPAAYGYAGVIAYTRGKGRSPEKIVPYEDDGKDANAIIDWISKQAWCNGKIGMYGGSYNGFTQWAAAKYHNPALKTIVPYVAAIPGIGLPMENNVFINANYGWAFYVTDNKYLDDKIYYAPNRWHNMNSNWYTSGAAYNKIDSVDGTPNPLLQCWLKHPDYDKYWQDQVPYEKDFASINIPVLTFEGYYDDGQISGLHYMLEHLKYNPKAVHYLIIGPYDHFGTQQGGVPVLRDYKVDPVALISTREITFQWLDYILKGKKKPEILKDKINYEVMGSNVWQHKPSIEKMADHQLKLYLTNFKKGNNYDLSAIKPSKKSSVSQVINFADPKISYGDYYPYPIIKDNLDRSNGLFFISKPFDKPVAVNGMFSGEFKAMINKKDMDVCAALYEVMPDGKYFELSYFIGRASYAKDMSKRTLLHPGKIESIPFTRTRLVSRQMSKGSRLLIVLNVLKNSFSEINYGTGKDVSKETINDANTPLKVNWFNDSFINIPVADGAESKTESK</sequence>
<evidence type="ECO:0000313" key="4">
    <source>
        <dbReference type="EMBL" id="SDS84509.1"/>
    </source>
</evidence>
<dbReference type="SUPFAM" id="SSF49785">
    <property type="entry name" value="Galactose-binding domain-like"/>
    <property type="match status" value="1"/>
</dbReference>
<feature type="domain" description="Xaa-Pro dipeptidyl-peptidase C-terminal" evidence="3">
    <location>
        <begin position="503"/>
        <end position="735"/>
    </location>
</feature>
<organism evidence="4 5">
    <name type="scientific">Mucilaginibacter mallensis</name>
    <dbReference type="NCBI Taxonomy" id="652787"/>
    <lineage>
        <taxon>Bacteria</taxon>
        <taxon>Pseudomonadati</taxon>
        <taxon>Bacteroidota</taxon>
        <taxon>Sphingobacteriia</taxon>
        <taxon>Sphingobacteriales</taxon>
        <taxon>Sphingobacteriaceae</taxon>
        <taxon>Mucilaginibacter</taxon>
    </lineage>
</organism>
<keyword evidence="1" id="KW-0378">Hydrolase</keyword>
<dbReference type="InterPro" id="IPR029058">
    <property type="entry name" value="AB_hydrolase_fold"/>
</dbReference>
<dbReference type="InterPro" id="IPR000383">
    <property type="entry name" value="Xaa-Pro-like_dom"/>
</dbReference>
<feature type="chain" id="PRO_5009263414" description="Xaa-Pro dipeptidyl-peptidase C-terminal domain-containing protein" evidence="2">
    <location>
        <begin position="21"/>
        <end position="757"/>
    </location>
</feature>
<dbReference type="InterPro" id="IPR005674">
    <property type="entry name" value="CocE/Ser_esterase"/>
</dbReference>
<dbReference type="Pfam" id="PF08530">
    <property type="entry name" value="PepX_C"/>
    <property type="match status" value="1"/>
</dbReference>
<evidence type="ECO:0000256" key="1">
    <source>
        <dbReference type="ARBA" id="ARBA00022801"/>
    </source>
</evidence>
<evidence type="ECO:0000259" key="3">
    <source>
        <dbReference type="SMART" id="SM00939"/>
    </source>
</evidence>
<dbReference type="AlphaFoldDB" id="A0A1H1VKE2"/>
<dbReference type="SUPFAM" id="SSF53474">
    <property type="entry name" value="alpha/beta-Hydrolases"/>
    <property type="match status" value="1"/>
</dbReference>
<gene>
    <name evidence="4" type="ORF">SAMN05216490_1931</name>
</gene>
<keyword evidence="2" id="KW-0732">Signal</keyword>
<dbReference type="Gene3D" id="1.10.3020.10">
    <property type="entry name" value="alpha-amino acid ester hydrolase ( Helical cap domain)"/>
    <property type="match status" value="1"/>
</dbReference>
<dbReference type="Gene3D" id="2.60.120.260">
    <property type="entry name" value="Galactose-binding domain-like"/>
    <property type="match status" value="1"/>
</dbReference>
<dbReference type="Gene3D" id="3.40.50.1820">
    <property type="entry name" value="alpha/beta hydrolase"/>
    <property type="match status" value="1"/>
</dbReference>
<reference evidence="4 5" key="1">
    <citation type="submission" date="2016-10" db="EMBL/GenBank/DDBJ databases">
        <authorList>
            <person name="de Groot N.N."/>
        </authorList>
    </citation>
    <scope>NUCLEOTIDE SEQUENCE [LARGE SCALE GENOMIC DNA]</scope>
    <source>
        <strain evidence="4 5">MP1X4</strain>
    </source>
</reference>
<feature type="signal peptide" evidence="2">
    <location>
        <begin position="1"/>
        <end position="20"/>
    </location>
</feature>
<dbReference type="EMBL" id="LT629740">
    <property type="protein sequence ID" value="SDS84509.1"/>
    <property type="molecule type" value="Genomic_DNA"/>
</dbReference>
<dbReference type="STRING" id="652787.SAMN05216490_1931"/>
<evidence type="ECO:0000256" key="2">
    <source>
        <dbReference type="SAM" id="SignalP"/>
    </source>
</evidence>
<evidence type="ECO:0000313" key="5">
    <source>
        <dbReference type="Proteomes" id="UP000199679"/>
    </source>
</evidence>
<dbReference type="InterPro" id="IPR008979">
    <property type="entry name" value="Galactose-bd-like_sf"/>
</dbReference>
<dbReference type="SMART" id="SM00939">
    <property type="entry name" value="PepX_C"/>
    <property type="match status" value="1"/>
</dbReference>
<dbReference type="RefSeq" id="WP_197684587.1">
    <property type="nucleotide sequence ID" value="NZ_LT629740.1"/>
</dbReference>
<dbReference type="Pfam" id="PF02129">
    <property type="entry name" value="Peptidase_S15"/>
    <property type="match status" value="1"/>
</dbReference>
<dbReference type="NCBIfam" id="TIGR00976">
    <property type="entry name" value="CocE_NonD"/>
    <property type="match status" value="1"/>
</dbReference>
<protein>
    <recommendedName>
        <fullName evidence="3">Xaa-Pro dipeptidyl-peptidase C-terminal domain-containing protein</fullName>
    </recommendedName>
</protein>
<dbReference type="Proteomes" id="UP000199679">
    <property type="component" value="Chromosome I"/>
</dbReference>